<protein>
    <submittedName>
        <fullName evidence="2">Uncharacterized protein</fullName>
    </submittedName>
</protein>
<dbReference type="Proteomes" id="UP000283509">
    <property type="component" value="Unassembled WGS sequence"/>
</dbReference>
<organism evidence="2 3">
    <name type="scientific">Penaeus vannamei</name>
    <name type="common">Whiteleg shrimp</name>
    <name type="synonym">Litopenaeus vannamei</name>
    <dbReference type="NCBI Taxonomy" id="6689"/>
    <lineage>
        <taxon>Eukaryota</taxon>
        <taxon>Metazoa</taxon>
        <taxon>Ecdysozoa</taxon>
        <taxon>Arthropoda</taxon>
        <taxon>Crustacea</taxon>
        <taxon>Multicrustacea</taxon>
        <taxon>Malacostraca</taxon>
        <taxon>Eumalacostraca</taxon>
        <taxon>Eucarida</taxon>
        <taxon>Decapoda</taxon>
        <taxon>Dendrobranchiata</taxon>
        <taxon>Penaeoidea</taxon>
        <taxon>Penaeidae</taxon>
        <taxon>Penaeus</taxon>
    </lineage>
</organism>
<keyword evidence="3" id="KW-1185">Reference proteome</keyword>
<reference evidence="2 3" key="2">
    <citation type="submission" date="2019-01" db="EMBL/GenBank/DDBJ databases">
        <title>The decoding of complex shrimp genome reveals the adaptation for benthos swimmer, frequently molting mechanism and breeding impact on genome.</title>
        <authorList>
            <person name="Sun Y."/>
            <person name="Gao Y."/>
            <person name="Yu Y."/>
        </authorList>
    </citation>
    <scope>NUCLEOTIDE SEQUENCE [LARGE SCALE GENOMIC DNA]</scope>
    <source>
        <tissue evidence="2">Muscle</tissue>
    </source>
</reference>
<gene>
    <name evidence="2" type="ORF">C7M84_022348</name>
</gene>
<dbReference type="EMBL" id="QCYY01000537">
    <property type="protein sequence ID" value="ROT84450.1"/>
    <property type="molecule type" value="Genomic_DNA"/>
</dbReference>
<accession>A0A3R7MKZ8</accession>
<feature type="region of interest" description="Disordered" evidence="1">
    <location>
        <begin position="10"/>
        <end position="39"/>
    </location>
</feature>
<proteinExistence type="predicted"/>
<evidence type="ECO:0000313" key="2">
    <source>
        <dbReference type="EMBL" id="ROT84450.1"/>
    </source>
</evidence>
<reference evidence="2 3" key="1">
    <citation type="submission" date="2018-04" db="EMBL/GenBank/DDBJ databases">
        <authorList>
            <person name="Zhang X."/>
            <person name="Yuan J."/>
            <person name="Li F."/>
            <person name="Xiang J."/>
        </authorList>
    </citation>
    <scope>NUCLEOTIDE SEQUENCE [LARGE SCALE GENOMIC DNA]</scope>
    <source>
        <tissue evidence="2">Muscle</tissue>
    </source>
</reference>
<evidence type="ECO:0000256" key="1">
    <source>
        <dbReference type="SAM" id="MobiDB-lite"/>
    </source>
</evidence>
<name>A0A3R7MKZ8_PENVA</name>
<evidence type="ECO:0000313" key="3">
    <source>
        <dbReference type="Proteomes" id="UP000283509"/>
    </source>
</evidence>
<dbReference type="AlphaFoldDB" id="A0A3R7MKZ8"/>
<sequence length="145" mass="15970">MSCFFSLIQPKYESETPPTTDPCSPDGSLPRTPSPADEIQSNAEEMANIQGGISDSLTQLVENQKMVVAALSELVKDQKQLVASQEEMVAVVHQVSHFRLLILLVHPGSPRLAFRWHEEVVQPTKRHARHLGLCLGVSIFSLLTG</sequence>
<comment type="caution">
    <text evidence="2">The sequence shown here is derived from an EMBL/GenBank/DDBJ whole genome shotgun (WGS) entry which is preliminary data.</text>
</comment>